<reference evidence="2 3" key="1">
    <citation type="journal article" date="2019" name="Sci. Rep.">
        <title>Orb-weaving spider Araneus ventricosus genome elucidates the spidroin gene catalogue.</title>
        <authorList>
            <person name="Kono N."/>
            <person name="Nakamura H."/>
            <person name="Ohtoshi R."/>
            <person name="Moran D.A.P."/>
            <person name="Shinohara A."/>
            <person name="Yoshida Y."/>
            <person name="Fujiwara M."/>
            <person name="Mori M."/>
            <person name="Tomita M."/>
            <person name="Arakawa K."/>
        </authorList>
    </citation>
    <scope>NUCLEOTIDE SEQUENCE [LARGE SCALE GENOMIC DNA]</scope>
</reference>
<feature type="region of interest" description="Disordered" evidence="1">
    <location>
        <begin position="37"/>
        <end position="61"/>
    </location>
</feature>
<name>A0A4Y2A8V5_ARAVE</name>
<dbReference type="Proteomes" id="UP000499080">
    <property type="component" value="Unassembled WGS sequence"/>
</dbReference>
<keyword evidence="3" id="KW-1185">Reference proteome</keyword>
<evidence type="ECO:0000313" key="2">
    <source>
        <dbReference type="EMBL" id="GBL75819.1"/>
    </source>
</evidence>
<evidence type="ECO:0000313" key="3">
    <source>
        <dbReference type="Proteomes" id="UP000499080"/>
    </source>
</evidence>
<accession>A0A4Y2A8V5</accession>
<organism evidence="2 3">
    <name type="scientific">Araneus ventricosus</name>
    <name type="common">Orbweaver spider</name>
    <name type="synonym">Epeira ventricosa</name>
    <dbReference type="NCBI Taxonomy" id="182803"/>
    <lineage>
        <taxon>Eukaryota</taxon>
        <taxon>Metazoa</taxon>
        <taxon>Ecdysozoa</taxon>
        <taxon>Arthropoda</taxon>
        <taxon>Chelicerata</taxon>
        <taxon>Arachnida</taxon>
        <taxon>Araneae</taxon>
        <taxon>Araneomorphae</taxon>
        <taxon>Entelegynae</taxon>
        <taxon>Araneoidea</taxon>
        <taxon>Araneidae</taxon>
        <taxon>Araneus</taxon>
    </lineage>
</organism>
<gene>
    <name evidence="2" type="ORF">AVEN_155097_1</name>
</gene>
<proteinExistence type="predicted"/>
<comment type="caution">
    <text evidence="2">The sequence shown here is derived from an EMBL/GenBank/DDBJ whole genome shotgun (WGS) entry which is preliminary data.</text>
</comment>
<dbReference type="EMBL" id="BGPR01000008">
    <property type="protein sequence ID" value="GBL75819.1"/>
    <property type="molecule type" value="Genomic_DNA"/>
</dbReference>
<protein>
    <submittedName>
        <fullName evidence="2">Uncharacterized protein</fullName>
    </submittedName>
</protein>
<dbReference type="AlphaFoldDB" id="A0A4Y2A8V5"/>
<sequence length="134" mass="15093">MKHGLEKDTLEKSLVKAGNFHAGKSIHKQKRIKLSRFKTSRRVEGGTAQNGNDPSLEKSGSLDSFAMSDEYMITHLVPASTHKQPCRKNTIVRFPIVSDVDSWWIGRKYRLSLLKDPAGHEAYAPTDIIPQIFC</sequence>
<evidence type="ECO:0000256" key="1">
    <source>
        <dbReference type="SAM" id="MobiDB-lite"/>
    </source>
</evidence>